<dbReference type="InterPro" id="IPR005467">
    <property type="entry name" value="His_kinase_dom"/>
</dbReference>
<evidence type="ECO:0000256" key="7">
    <source>
        <dbReference type="SAM" id="Phobius"/>
    </source>
</evidence>
<gene>
    <name evidence="9" type="ORF">SAMN04487995_1039</name>
</gene>
<keyword evidence="3" id="KW-0597">Phosphoprotein</keyword>
<evidence type="ECO:0000256" key="2">
    <source>
        <dbReference type="ARBA" id="ARBA00012438"/>
    </source>
</evidence>
<evidence type="ECO:0000256" key="6">
    <source>
        <dbReference type="ARBA" id="ARBA00023012"/>
    </source>
</evidence>
<dbReference type="RefSeq" id="WP_090332953.1">
    <property type="nucleotide sequence ID" value="NZ_FNXY01000002.1"/>
</dbReference>
<keyword evidence="7" id="KW-0472">Membrane</keyword>
<sequence>MVKCFSASFASTICEVGRTVITAFFIIFLYSCDTQERKDSDHIVYVDNIREQANRMLDKGETTKALAFFDSAYQEIENPGTGDEIRKFTFKGQNYYPKIKDFKSAITHIDSIFLLLSTEELKKEYIRDYSTSFFQKGDLLFDLKRFNESYQYYYRGKLIAQTILDPCAVSEYTYRLGMVSYKQSKFSEAINNFKQCFEHSAYCIKDFRNFALRQELLANISLSYGRSGMVDSSLSYSYKALAFIAEGSKDYPDRKDYIDMARAVVFGNQSEQYYKRGDTLTAIALLQKSIATNTRKGFDLSDAQMAMAKLGELYVETGRLDEACELKEELKASLDTSYNLFVDIGFNKLNWKYSDKLEEPNEAYLYLQKYIKLKDSLDKINKKLVSADVDREFQNIEQQYNYTLLSKANDLKKGYLYILALFGVMAFAILLLIWYNWRNTKSNVAALTKLNKQIIFQNTQLGQTLDDLKQSNSDKDRILKVVAHDLRNPLGAIVSISSLLLDENNFTEEQKELGKMLKTLGLQSVEMISDLLAANLSYRAEEMKMEPIEVSLLLQECLEQLKFKADEKDQKLELEIWEDVKIVGDREKLSRVLSNLVVNAIKFSAPKATVKVKMELKNSKLEVAVQDHGIGIPDSLKDKIFDPFTEAKRSGTLGEQPFGLGLSISKQIIEAHGGKIWFESKENQGTTFYVELPVKLKTLEIEEKPALTA</sequence>
<feature type="transmembrane region" description="Helical" evidence="7">
    <location>
        <begin position="415"/>
        <end position="437"/>
    </location>
</feature>
<keyword evidence="10" id="KW-1185">Reference proteome</keyword>
<keyword evidence="6" id="KW-0902">Two-component regulatory system</keyword>
<evidence type="ECO:0000313" key="10">
    <source>
        <dbReference type="Proteomes" id="UP000199532"/>
    </source>
</evidence>
<dbReference type="PANTHER" id="PTHR43711">
    <property type="entry name" value="TWO-COMPONENT HISTIDINE KINASE"/>
    <property type="match status" value="1"/>
</dbReference>
<dbReference type="EMBL" id="FNXY01000002">
    <property type="protein sequence ID" value="SEI51049.1"/>
    <property type="molecule type" value="Genomic_DNA"/>
</dbReference>
<dbReference type="PROSITE" id="PS51257">
    <property type="entry name" value="PROKAR_LIPOPROTEIN"/>
    <property type="match status" value="1"/>
</dbReference>
<dbReference type="InterPro" id="IPR004358">
    <property type="entry name" value="Sig_transdc_His_kin-like_C"/>
</dbReference>
<evidence type="ECO:0000313" key="9">
    <source>
        <dbReference type="EMBL" id="SEI51049.1"/>
    </source>
</evidence>
<dbReference type="SUPFAM" id="SSF48452">
    <property type="entry name" value="TPR-like"/>
    <property type="match status" value="1"/>
</dbReference>
<dbReference type="PROSITE" id="PS50109">
    <property type="entry name" value="HIS_KIN"/>
    <property type="match status" value="1"/>
</dbReference>
<evidence type="ECO:0000259" key="8">
    <source>
        <dbReference type="PROSITE" id="PS50109"/>
    </source>
</evidence>
<comment type="catalytic activity">
    <reaction evidence="1">
        <text>ATP + protein L-histidine = ADP + protein N-phospho-L-histidine.</text>
        <dbReference type="EC" id="2.7.13.3"/>
    </reaction>
</comment>
<dbReference type="SMART" id="SM00388">
    <property type="entry name" value="HisKA"/>
    <property type="match status" value="1"/>
</dbReference>
<evidence type="ECO:0000256" key="4">
    <source>
        <dbReference type="ARBA" id="ARBA00022679"/>
    </source>
</evidence>
<dbReference type="SMART" id="SM00387">
    <property type="entry name" value="HATPase_c"/>
    <property type="match status" value="1"/>
</dbReference>
<dbReference type="EC" id="2.7.13.3" evidence="2"/>
<accession>A0A1H6R5C9</accession>
<dbReference type="CDD" id="cd00075">
    <property type="entry name" value="HATPase"/>
    <property type="match status" value="1"/>
</dbReference>
<keyword evidence="4" id="KW-0808">Transferase</keyword>
<dbReference type="SUPFAM" id="SSF55874">
    <property type="entry name" value="ATPase domain of HSP90 chaperone/DNA topoisomerase II/histidine kinase"/>
    <property type="match status" value="1"/>
</dbReference>
<name>A0A1H6R5C9_9BACT</name>
<dbReference type="SMART" id="SM00028">
    <property type="entry name" value="TPR"/>
    <property type="match status" value="3"/>
</dbReference>
<organism evidence="9 10">
    <name type="scientific">Dyadobacter koreensis</name>
    <dbReference type="NCBI Taxonomy" id="408657"/>
    <lineage>
        <taxon>Bacteria</taxon>
        <taxon>Pseudomonadati</taxon>
        <taxon>Bacteroidota</taxon>
        <taxon>Cytophagia</taxon>
        <taxon>Cytophagales</taxon>
        <taxon>Spirosomataceae</taxon>
        <taxon>Dyadobacter</taxon>
    </lineage>
</organism>
<dbReference type="Gene3D" id="3.30.565.10">
    <property type="entry name" value="Histidine kinase-like ATPase, C-terminal domain"/>
    <property type="match status" value="1"/>
</dbReference>
<dbReference type="Gene3D" id="1.25.40.10">
    <property type="entry name" value="Tetratricopeptide repeat domain"/>
    <property type="match status" value="2"/>
</dbReference>
<dbReference type="CDD" id="cd00082">
    <property type="entry name" value="HisKA"/>
    <property type="match status" value="1"/>
</dbReference>
<dbReference type="FunFam" id="3.30.565.10:FF:000006">
    <property type="entry name" value="Sensor histidine kinase WalK"/>
    <property type="match status" value="1"/>
</dbReference>
<dbReference type="InterPro" id="IPR036890">
    <property type="entry name" value="HATPase_C_sf"/>
</dbReference>
<reference evidence="9 10" key="1">
    <citation type="submission" date="2016-10" db="EMBL/GenBank/DDBJ databases">
        <authorList>
            <person name="de Groot N.N."/>
        </authorList>
    </citation>
    <scope>NUCLEOTIDE SEQUENCE [LARGE SCALE GENOMIC DNA]</scope>
    <source>
        <strain evidence="9 10">DSM 19938</strain>
    </source>
</reference>
<dbReference type="Pfam" id="PF02518">
    <property type="entry name" value="HATPase_c"/>
    <property type="match status" value="1"/>
</dbReference>
<dbReference type="SUPFAM" id="SSF47384">
    <property type="entry name" value="Homodimeric domain of signal transducing histidine kinase"/>
    <property type="match status" value="1"/>
</dbReference>
<dbReference type="InterPro" id="IPR019734">
    <property type="entry name" value="TPR_rpt"/>
</dbReference>
<keyword evidence="5 9" id="KW-0418">Kinase</keyword>
<dbReference type="PANTHER" id="PTHR43711:SF26">
    <property type="entry name" value="SENSOR HISTIDINE KINASE RCSC"/>
    <property type="match status" value="1"/>
</dbReference>
<dbReference type="PRINTS" id="PR00344">
    <property type="entry name" value="BCTRLSENSOR"/>
</dbReference>
<dbReference type="InterPro" id="IPR011990">
    <property type="entry name" value="TPR-like_helical_dom_sf"/>
</dbReference>
<dbReference type="Proteomes" id="UP000199532">
    <property type="component" value="Unassembled WGS sequence"/>
</dbReference>
<dbReference type="AlphaFoldDB" id="A0A1H6R5C9"/>
<dbReference type="OrthoDB" id="9810447at2"/>
<dbReference type="Pfam" id="PF00512">
    <property type="entry name" value="HisKA"/>
    <property type="match status" value="1"/>
</dbReference>
<evidence type="ECO:0000256" key="3">
    <source>
        <dbReference type="ARBA" id="ARBA00022553"/>
    </source>
</evidence>
<evidence type="ECO:0000256" key="1">
    <source>
        <dbReference type="ARBA" id="ARBA00000085"/>
    </source>
</evidence>
<keyword evidence="7" id="KW-0812">Transmembrane</keyword>
<dbReference type="InterPro" id="IPR036097">
    <property type="entry name" value="HisK_dim/P_sf"/>
</dbReference>
<dbReference type="GO" id="GO:0000155">
    <property type="term" value="F:phosphorelay sensor kinase activity"/>
    <property type="evidence" value="ECO:0007669"/>
    <property type="project" value="InterPro"/>
</dbReference>
<protein>
    <recommendedName>
        <fullName evidence="2">histidine kinase</fullName>
        <ecNumber evidence="2">2.7.13.3</ecNumber>
    </recommendedName>
</protein>
<dbReference type="STRING" id="408657.SAMN04487995_1039"/>
<evidence type="ECO:0000256" key="5">
    <source>
        <dbReference type="ARBA" id="ARBA00022777"/>
    </source>
</evidence>
<dbReference type="InterPro" id="IPR050736">
    <property type="entry name" value="Sensor_HK_Regulatory"/>
</dbReference>
<dbReference type="InterPro" id="IPR003594">
    <property type="entry name" value="HATPase_dom"/>
</dbReference>
<dbReference type="InterPro" id="IPR003661">
    <property type="entry name" value="HisK_dim/P_dom"/>
</dbReference>
<feature type="domain" description="Histidine kinase" evidence="8">
    <location>
        <begin position="481"/>
        <end position="696"/>
    </location>
</feature>
<dbReference type="Gene3D" id="1.10.287.130">
    <property type="match status" value="1"/>
</dbReference>
<keyword evidence="7" id="KW-1133">Transmembrane helix</keyword>
<proteinExistence type="predicted"/>